<protein>
    <submittedName>
        <fullName evidence="1">Uncharacterized protein</fullName>
    </submittedName>
</protein>
<gene>
    <name evidence="1" type="ORF">Mal64_25290</name>
</gene>
<evidence type="ECO:0000313" key="1">
    <source>
        <dbReference type="EMBL" id="TWT89038.1"/>
    </source>
</evidence>
<sequence length="46" mass="5298">MRFSKKPFLGNLNGEPDSMDALAETLRTERGWDVRCPELGERCELE</sequence>
<proteinExistence type="predicted"/>
<dbReference type="AlphaFoldDB" id="A0A5C5ZPG9"/>
<reference evidence="1 2" key="1">
    <citation type="submission" date="2019-02" db="EMBL/GenBank/DDBJ databases">
        <title>Deep-cultivation of Planctomycetes and their phenomic and genomic characterization uncovers novel biology.</title>
        <authorList>
            <person name="Wiegand S."/>
            <person name="Jogler M."/>
            <person name="Boedeker C."/>
            <person name="Pinto D."/>
            <person name="Vollmers J."/>
            <person name="Rivas-Marin E."/>
            <person name="Kohn T."/>
            <person name="Peeters S.H."/>
            <person name="Heuer A."/>
            <person name="Rast P."/>
            <person name="Oberbeckmann S."/>
            <person name="Bunk B."/>
            <person name="Jeske O."/>
            <person name="Meyerdierks A."/>
            <person name="Storesund J.E."/>
            <person name="Kallscheuer N."/>
            <person name="Luecker S."/>
            <person name="Lage O.M."/>
            <person name="Pohl T."/>
            <person name="Merkel B.J."/>
            <person name="Hornburger P."/>
            <person name="Mueller R.-W."/>
            <person name="Bruemmer F."/>
            <person name="Labrenz M."/>
            <person name="Spormann A.M."/>
            <person name="Op Den Camp H."/>
            <person name="Overmann J."/>
            <person name="Amann R."/>
            <person name="Jetten M.S.M."/>
            <person name="Mascher T."/>
            <person name="Medema M.H."/>
            <person name="Devos D.P."/>
            <person name="Kaster A.-K."/>
            <person name="Ovreas L."/>
            <person name="Rohde M."/>
            <person name="Galperin M.Y."/>
            <person name="Jogler C."/>
        </authorList>
    </citation>
    <scope>NUCLEOTIDE SEQUENCE [LARGE SCALE GENOMIC DNA]</scope>
    <source>
        <strain evidence="1 2">Mal64</strain>
    </source>
</reference>
<accession>A0A5C5ZPG9</accession>
<name>A0A5C5ZPG9_9BACT</name>
<organism evidence="1 2">
    <name type="scientific">Pseudobythopirellula maris</name>
    <dbReference type="NCBI Taxonomy" id="2527991"/>
    <lineage>
        <taxon>Bacteria</taxon>
        <taxon>Pseudomonadati</taxon>
        <taxon>Planctomycetota</taxon>
        <taxon>Planctomycetia</taxon>
        <taxon>Pirellulales</taxon>
        <taxon>Lacipirellulaceae</taxon>
        <taxon>Pseudobythopirellula</taxon>
    </lineage>
</organism>
<keyword evidence="2" id="KW-1185">Reference proteome</keyword>
<evidence type="ECO:0000313" key="2">
    <source>
        <dbReference type="Proteomes" id="UP000315440"/>
    </source>
</evidence>
<dbReference type="RefSeq" id="WP_197525705.1">
    <property type="nucleotide sequence ID" value="NZ_SJPQ01000002.1"/>
</dbReference>
<comment type="caution">
    <text evidence="1">The sequence shown here is derived from an EMBL/GenBank/DDBJ whole genome shotgun (WGS) entry which is preliminary data.</text>
</comment>
<dbReference type="Proteomes" id="UP000315440">
    <property type="component" value="Unassembled WGS sequence"/>
</dbReference>
<dbReference type="EMBL" id="SJPQ01000002">
    <property type="protein sequence ID" value="TWT89038.1"/>
    <property type="molecule type" value="Genomic_DNA"/>
</dbReference>